<accession>A0A0M0KXB0</accession>
<evidence type="ECO:0000256" key="3">
    <source>
        <dbReference type="ARBA" id="ARBA00023163"/>
    </source>
</evidence>
<dbReference type="PRINTS" id="PR00598">
    <property type="entry name" value="HTHMARR"/>
</dbReference>
<dbReference type="RefSeq" id="WP_053402355.1">
    <property type="nucleotide sequence ID" value="NZ_JAUKEN010000001.1"/>
</dbReference>
<dbReference type="GO" id="GO:0003700">
    <property type="term" value="F:DNA-binding transcription factor activity"/>
    <property type="evidence" value="ECO:0007669"/>
    <property type="project" value="InterPro"/>
</dbReference>
<keyword evidence="2" id="KW-0238">DNA-binding</keyword>
<evidence type="ECO:0000259" key="4">
    <source>
        <dbReference type="PROSITE" id="PS50995"/>
    </source>
</evidence>
<proteinExistence type="predicted"/>
<comment type="caution">
    <text evidence="5">The sequence shown here is derived from an EMBL/GenBank/DDBJ whole genome shotgun (WGS) entry which is preliminary data.</text>
</comment>
<gene>
    <name evidence="5" type="ORF">AMD01_15550</name>
</gene>
<dbReference type="AlphaFoldDB" id="A0A0M0KXB0"/>
<feature type="domain" description="HTH marR-type" evidence="4">
    <location>
        <begin position="7"/>
        <end position="139"/>
    </location>
</feature>
<dbReference type="OrthoDB" id="2608936at2"/>
<dbReference type="InterPro" id="IPR036388">
    <property type="entry name" value="WH-like_DNA-bd_sf"/>
</dbReference>
<keyword evidence="1" id="KW-0805">Transcription regulation</keyword>
<dbReference type="SUPFAM" id="SSF46785">
    <property type="entry name" value="Winged helix' DNA-binding domain"/>
    <property type="match status" value="1"/>
</dbReference>
<keyword evidence="3" id="KW-0804">Transcription</keyword>
<keyword evidence="6" id="KW-1185">Reference proteome</keyword>
<dbReference type="SMART" id="SM00347">
    <property type="entry name" value="HTH_MARR"/>
    <property type="match status" value="1"/>
</dbReference>
<dbReference type="STRING" id="284581.AMD01_15550"/>
<dbReference type="InterPro" id="IPR036390">
    <property type="entry name" value="WH_DNA-bd_sf"/>
</dbReference>
<dbReference type="PROSITE" id="PS50995">
    <property type="entry name" value="HTH_MARR_2"/>
    <property type="match status" value="1"/>
</dbReference>
<evidence type="ECO:0000313" key="6">
    <source>
        <dbReference type="Proteomes" id="UP000037558"/>
    </source>
</evidence>
<dbReference type="Pfam" id="PF01047">
    <property type="entry name" value="MarR"/>
    <property type="match status" value="1"/>
</dbReference>
<dbReference type="PANTHER" id="PTHR42756:SF1">
    <property type="entry name" value="TRANSCRIPTIONAL REPRESSOR OF EMRAB OPERON"/>
    <property type="match status" value="1"/>
</dbReference>
<dbReference type="PANTHER" id="PTHR42756">
    <property type="entry name" value="TRANSCRIPTIONAL REGULATOR, MARR"/>
    <property type="match status" value="1"/>
</dbReference>
<dbReference type="EMBL" id="LILC01000021">
    <property type="protein sequence ID" value="KOO43445.1"/>
    <property type="molecule type" value="Genomic_DNA"/>
</dbReference>
<name>A0A0M0KXB0_9BACI</name>
<reference evidence="6" key="1">
    <citation type="submission" date="2015-08" db="EMBL/GenBank/DDBJ databases">
        <title>Fjat-14210 dsm16467.</title>
        <authorList>
            <person name="Liu B."/>
            <person name="Wang J."/>
            <person name="Zhu Y."/>
            <person name="Liu G."/>
            <person name="Chen Q."/>
            <person name="Chen Z."/>
            <person name="Lan J."/>
            <person name="Che J."/>
            <person name="Ge C."/>
            <person name="Shi H."/>
            <person name="Pan Z."/>
            <person name="Liu X."/>
        </authorList>
    </citation>
    <scope>NUCLEOTIDE SEQUENCE [LARGE SCALE GENOMIC DNA]</scope>
    <source>
        <strain evidence="6">DSM 16467</strain>
    </source>
</reference>
<organism evidence="5 6">
    <name type="scientific">Priestia koreensis</name>
    <dbReference type="NCBI Taxonomy" id="284581"/>
    <lineage>
        <taxon>Bacteria</taxon>
        <taxon>Bacillati</taxon>
        <taxon>Bacillota</taxon>
        <taxon>Bacilli</taxon>
        <taxon>Bacillales</taxon>
        <taxon>Bacillaceae</taxon>
        <taxon>Priestia</taxon>
    </lineage>
</organism>
<dbReference type="GO" id="GO:0003677">
    <property type="term" value="F:DNA binding"/>
    <property type="evidence" value="ECO:0007669"/>
    <property type="project" value="UniProtKB-KW"/>
</dbReference>
<dbReference type="InterPro" id="IPR000835">
    <property type="entry name" value="HTH_MarR-typ"/>
</dbReference>
<evidence type="ECO:0000313" key="5">
    <source>
        <dbReference type="EMBL" id="KOO43445.1"/>
    </source>
</evidence>
<dbReference type="Gene3D" id="1.10.10.10">
    <property type="entry name" value="Winged helix-like DNA-binding domain superfamily/Winged helix DNA-binding domain"/>
    <property type="match status" value="1"/>
</dbReference>
<dbReference type="PATRIC" id="fig|284581.3.peg.1110"/>
<protein>
    <recommendedName>
        <fullName evidence="4">HTH marR-type domain-containing protein</fullName>
    </recommendedName>
</protein>
<evidence type="ECO:0000256" key="1">
    <source>
        <dbReference type="ARBA" id="ARBA00023015"/>
    </source>
</evidence>
<sequence length="152" mass="17843">MEKEQLMIDLWRQLLRVNREFKQALQHMNEHTAISNSGIAIIFKLENEEKMKMNEIADYLGITLGSATSMIDKLEKHDIVERTRSKEDRRIVSVQLTERGREVLEKIRQYFTDEAKTIFHSLPEDQIANMLGTVEQISNYLNDYNQSNNAKK</sequence>
<evidence type="ECO:0000256" key="2">
    <source>
        <dbReference type="ARBA" id="ARBA00023125"/>
    </source>
</evidence>
<dbReference type="Proteomes" id="UP000037558">
    <property type="component" value="Unassembled WGS sequence"/>
</dbReference>